<gene>
    <name evidence="3" type="ORF">PG993_008549</name>
</gene>
<dbReference type="Proteomes" id="UP001444661">
    <property type="component" value="Unassembled WGS sequence"/>
</dbReference>
<feature type="transmembrane region" description="Helical" evidence="2">
    <location>
        <begin position="126"/>
        <end position="144"/>
    </location>
</feature>
<evidence type="ECO:0000256" key="1">
    <source>
        <dbReference type="SAM" id="MobiDB-lite"/>
    </source>
</evidence>
<dbReference type="EMBL" id="JAQQWK010000006">
    <property type="protein sequence ID" value="KAK8040138.1"/>
    <property type="molecule type" value="Genomic_DNA"/>
</dbReference>
<keyword evidence="2" id="KW-1133">Transmembrane helix</keyword>
<proteinExistence type="predicted"/>
<name>A0ABR1T0P4_9PEZI</name>
<keyword evidence="2" id="KW-0472">Membrane</keyword>
<evidence type="ECO:0000313" key="3">
    <source>
        <dbReference type="EMBL" id="KAK8040138.1"/>
    </source>
</evidence>
<feature type="region of interest" description="Disordered" evidence="1">
    <location>
        <begin position="49"/>
        <end position="72"/>
    </location>
</feature>
<keyword evidence="2" id="KW-0812">Transmembrane</keyword>
<feature type="compositionally biased region" description="Low complexity" evidence="1">
    <location>
        <begin position="58"/>
        <end position="72"/>
    </location>
</feature>
<sequence length="166" mass="18221">MTRTSVARKQLKQRTDWAAPFGFQSEHVHNDASFLPFYLVNTRFKRQSDPNHQASKQASTITTNNNTTASSTMAPPGAPTWYLVAGTLAHLTIFAAGVLGLVYFLWSKYREAGGLPQWLHDFFAAFGRLGVAIGGGAVSAWGALRATITKQQQQQQHELGVVKESN</sequence>
<keyword evidence="4" id="KW-1185">Reference proteome</keyword>
<reference evidence="3 4" key="1">
    <citation type="submission" date="2023-01" db="EMBL/GenBank/DDBJ databases">
        <title>Analysis of 21 Apiospora genomes using comparative genomics revels a genus with tremendous synthesis potential of carbohydrate active enzymes and secondary metabolites.</title>
        <authorList>
            <person name="Sorensen T."/>
        </authorList>
    </citation>
    <scope>NUCLEOTIDE SEQUENCE [LARGE SCALE GENOMIC DNA]</scope>
    <source>
        <strain evidence="3 4">CBS 33761</strain>
    </source>
</reference>
<accession>A0ABR1T0P4</accession>
<comment type="caution">
    <text evidence="3">The sequence shown here is derived from an EMBL/GenBank/DDBJ whole genome shotgun (WGS) entry which is preliminary data.</text>
</comment>
<protein>
    <submittedName>
        <fullName evidence="3">Uncharacterized protein</fullName>
    </submittedName>
</protein>
<organism evidence="3 4">
    <name type="scientific">Apiospora rasikravindrae</name>
    <dbReference type="NCBI Taxonomy" id="990691"/>
    <lineage>
        <taxon>Eukaryota</taxon>
        <taxon>Fungi</taxon>
        <taxon>Dikarya</taxon>
        <taxon>Ascomycota</taxon>
        <taxon>Pezizomycotina</taxon>
        <taxon>Sordariomycetes</taxon>
        <taxon>Xylariomycetidae</taxon>
        <taxon>Amphisphaeriales</taxon>
        <taxon>Apiosporaceae</taxon>
        <taxon>Apiospora</taxon>
    </lineage>
</organism>
<evidence type="ECO:0000313" key="4">
    <source>
        <dbReference type="Proteomes" id="UP001444661"/>
    </source>
</evidence>
<evidence type="ECO:0000256" key="2">
    <source>
        <dbReference type="SAM" id="Phobius"/>
    </source>
</evidence>
<feature type="transmembrane region" description="Helical" evidence="2">
    <location>
        <begin position="81"/>
        <end position="106"/>
    </location>
</feature>